<keyword evidence="1" id="KW-0812">Transmembrane</keyword>
<evidence type="ECO:0000313" key="3">
    <source>
        <dbReference type="Proteomes" id="UP001652397"/>
    </source>
</evidence>
<dbReference type="InterPro" id="IPR024787">
    <property type="entry name" value="EcsC"/>
</dbReference>
<reference evidence="2 3" key="1">
    <citation type="journal article" date="2021" name="ISME Commun">
        <title>Automated analysis of genomic sequences facilitates high-throughput and comprehensive description of bacteria.</title>
        <authorList>
            <person name="Hitch T.C.A."/>
        </authorList>
    </citation>
    <scope>NUCLEOTIDE SEQUENCE [LARGE SCALE GENOMIC DNA]</scope>
    <source>
        <strain evidence="2 3">Sanger_34</strain>
    </source>
</reference>
<keyword evidence="3" id="KW-1185">Reference proteome</keyword>
<sequence length="256" mass="28029">MERAGRRRLERLEKQEKRAAARYEKAKPSVFATVQDKIPDGLRGKLELAFCKGFRLVFEKGEGLIGKTYDADQLCGRYEQYAAAVRTKATGARLRRLRRGARSAVRGGTGVALAEGAALGVLGIGLPDIPLFLGGLLRGLYRIALSYGFDCHSDRERRYLLLLVAASLSKGEERERFAASAEAVAAGGALPSLEECMDAAAGRLAEEMLTAKFVQGLPLVGLAGGLRNVPVYRRVTACAARAYERRWLLEQENREK</sequence>
<proteinExistence type="predicted"/>
<dbReference type="Pfam" id="PF12787">
    <property type="entry name" value="EcsC"/>
    <property type="match status" value="1"/>
</dbReference>
<comment type="caution">
    <text evidence="2">The sequence shown here is derived from an EMBL/GenBank/DDBJ whole genome shotgun (WGS) entry which is preliminary data.</text>
</comment>
<feature type="transmembrane region" description="Helical" evidence="1">
    <location>
        <begin position="103"/>
        <end position="125"/>
    </location>
</feature>
<dbReference type="EMBL" id="JAOQJE010000003">
    <property type="protein sequence ID" value="MCU6788369.1"/>
    <property type="molecule type" value="Genomic_DNA"/>
</dbReference>
<accession>A0ABT2U165</accession>
<protein>
    <submittedName>
        <fullName evidence="2">EcsC family protein</fullName>
    </submittedName>
</protein>
<dbReference type="PANTHER" id="PTHR41260">
    <property type="entry name" value="PROTEIN ECSC"/>
    <property type="match status" value="1"/>
</dbReference>
<keyword evidence="1" id="KW-1133">Transmembrane helix</keyword>
<keyword evidence="1" id="KW-0472">Membrane</keyword>
<dbReference type="Proteomes" id="UP001652397">
    <property type="component" value="Unassembled WGS sequence"/>
</dbReference>
<dbReference type="PANTHER" id="PTHR41260:SF1">
    <property type="entry name" value="PROTEIN ECSC"/>
    <property type="match status" value="1"/>
</dbReference>
<organism evidence="2 3">
    <name type="scientific">Agathobaculum ammoniilyticum</name>
    <dbReference type="NCBI Taxonomy" id="2981778"/>
    <lineage>
        <taxon>Bacteria</taxon>
        <taxon>Bacillati</taxon>
        <taxon>Bacillota</taxon>
        <taxon>Clostridia</taxon>
        <taxon>Eubacteriales</taxon>
        <taxon>Butyricicoccaceae</taxon>
        <taxon>Agathobaculum</taxon>
    </lineage>
</organism>
<name>A0ABT2U165_9FIRM</name>
<gene>
    <name evidence="2" type="ORF">OCV66_04595</name>
</gene>
<evidence type="ECO:0000313" key="2">
    <source>
        <dbReference type="EMBL" id="MCU6788369.1"/>
    </source>
</evidence>
<dbReference type="RefSeq" id="WP_082396734.1">
    <property type="nucleotide sequence ID" value="NZ_JAOQJE010000003.1"/>
</dbReference>
<evidence type="ECO:0000256" key="1">
    <source>
        <dbReference type="SAM" id="Phobius"/>
    </source>
</evidence>